<dbReference type="KEGG" id="amt:Amet_1168"/>
<dbReference type="InterPro" id="IPR025202">
    <property type="entry name" value="PLD-like_dom"/>
</dbReference>
<name>A6TMF9_ALKMQ</name>
<keyword evidence="9 13" id="KW-0472">Membrane</keyword>
<evidence type="ECO:0000313" key="16">
    <source>
        <dbReference type="Proteomes" id="UP000001572"/>
    </source>
</evidence>
<keyword evidence="2" id="KW-1003">Cell membrane</keyword>
<keyword evidence="4" id="KW-0808">Transferase</keyword>
<keyword evidence="6" id="KW-0677">Repeat</keyword>
<dbReference type="GO" id="GO:0008808">
    <property type="term" value="F:cardiolipin synthase activity"/>
    <property type="evidence" value="ECO:0007669"/>
    <property type="project" value="UniProtKB-UniRule"/>
</dbReference>
<keyword evidence="16" id="KW-1185">Reference proteome</keyword>
<sequence length="500" mass="57710">MVEFFRIVTWILLITLAYFNLFNVAPKAVVIGTYPYLVGITIILGLSMIMLRFTHNRFGIIIIQTLLVSTLVFGLFTFVQVWRNSQLFNDYQKNRSGYMDELMQITRKGSQEQDLLNSFQKGIANLIEKNIGIPLTYHNKATLFFQEEEIFDEMIESISQAKHHIHIEFFIIRDDEIGKKFRNILIGKAKEGVEVRIVYDGLGSHGIKRSYVRELREVGVEIVAYDTVIQSILKGKLNHRNHRKLVIIDGKVGFTGGVNIGDEYLGRDDQIGKWKDMQVKIEGEAVNWMQKIFLGDWYYVTDEQLEDERYFPKQDRYDQLPIQLVTSGYDTHWNEISQLYFTMATGAQESLYIATPYLILNDSMIKALETAALRGVDVKIVLPKKADFFLVGWANESYFERLLKASVEIYQYDEGFLHSKVFVADRDVLSVGSANLNTRSLFLDYEVNAVIFDEELVGKMVGELSHNIADSKQLTLKEHQRRSFLQKVKEFIGRLIVPIA</sequence>
<keyword evidence="5 13" id="KW-0812">Transmembrane</keyword>
<keyword evidence="10" id="KW-0594">Phospholipid biosynthesis</keyword>
<dbReference type="Proteomes" id="UP000001572">
    <property type="component" value="Chromosome"/>
</dbReference>
<dbReference type="STRING" id="293826.Amet_1168"/>
<dbReference type="EMBL" id="CP000724">
    <property type="protein sequence ID" value="ABR47377.1"/>
    <property type="molecule type" value="Genomic_DNA"/>
</dbReference>
<keyword evidence="7 13" id="KW-1133">Transmembrane helix</keyword>
<reference evidence="16" key="1">
    <citation type="journal article" date="2016" name="Genome Announc.">
        <title>Complete genome sequence of Alkaliphilus metalliredigens strain QYMF, an alkaliphilic and metal-reducing bacterium isolated from borax-contaminated leachate ponds.</title>
        <authorList>
            <person name="Hwang C."/>
            <person name="Copeland A."/>
            <person name="Lucas S."/>
            <person name="Lapidus A."/>
            <person name="Barry K."/>
            <person name="Detter J.C."/>
            <person name="Glavina Del Rio T."/>
            <person name="Hammon N."/>
            <person name="Israni S."/>
            <person name="Dalin E."/>
            <person name="Tice H."/>
            <person name="Pitluck S."/>
            <person name="Chertkov O."/>
            <person name="Brettin T."/>
            <person name="Bruce D."/>
            <person name="Han C."/>
            <person name="Schmutz J."/>
            <person name="Larimer F."/>
            <person name="Land M.L."/>
            <person name="Hauser L."/>
            <person name="Kyrpides N."/>
            <person name="Mikhailova N."/>
            <person name="Ye Q."/>
            <person name="Zhou J."/>
            <person name="Richardson P."/>
            <person name="Fields M.W."/>
        </authorList>
    </citation>
    <scope>NUCLEOTIDE SEQUENCE [LARGE SCALE GENOMIC DNA]</scope>
    <source>
        <strain evidence="16">QYMF</strain>
    </source>
</reference>
<evidence type="ECO:0000256" key="12">
    <source>
        <dbReference type="NCBIfam" id="TIGR04265"/>
    </source>
</evidence>
<dbReference type="PANTHER" id="PTHR21248:SF22">
    <property type="entry name" value="PHOSPHOLIPASE D"/>
    <property type="match status" value="1"/>
</dbReference>
<evidence type="ECO:0000256" key="9">
    <source>
        <dbReference type="ARBA" id="ARBA00023136"/>
    </source>
</evidence>
<feature type="transmembrane region" description="Helical" evidence="13">
    <location>
        <begin position="58"/>
        <end position="82"/>
    </location>
</feature>
<dbReference type="SUPFAM" id="SSF56024">
    <property type="entry name" value="Phospholipase D/nuclease"/>
    <property type="match status" value="2"/>
</dbReference>
<dbReference type="AlphaFoldDB" id="A6TMF9"/>
<protein>
    <recommendedName>
        <fullName evidence="12">Cardiolipin synthase</fullName>
        <ecNumber evidence="12">2.7.8.-</ecNumber>
    </recommendedName>
</protein>
<evidence type="ECO:0000256" key="5">
    <source>
        <dbReference type="ARBA" id="ARBA00022692"/>
    </source>
</evidence>
<dbReference type="eggNOG" id="COG1502">
    <property type="taxonomic scope" value="Bacteria"/>
</dbReference>
<evidence type="ECO:0000256" key="10">
    <source>
        <dbReference type="ARBA" id="ARBA00023209"/>
    </source>
</evidence>
<evidence type="ECO:0000256" key="3">
    <source>
        <dbReference type="ARBA" id="ARBA00022516"/>
    </source>
</evidence>
<dbReference type="Pfam" id="PF13091">
    <property type="entry name" value="PLDc_2"/>
    <property type="match status" value="2"/>
</dbReference>
<dbReference type="InterPro" id="IPR022924">
    <property type="entry name" value="Cardiolipin_synthase"/>
</dbReference>
<evidence type="ECO:0000256" key="11">
    <source>
        <dbReference type="ARBA" id="ARBA00023264"/>
    </source>
</evidence>
<dbReference type="NCBIfam" id="TIGR04265">
    <property type="entry name" value="bac_cardiolipin"/>
    <property type="match status" value="1"/>
</dbReference>
<dbReference type="CDD" id="cd09110">
    <property type="entry name" value="PLDc_CLS_1"/>
    <property type="match status" value="1"/>
</dbReference>
<dbReference type="EC" id="2.7.8.-" evidence="12"/>
<accession>A6TMF9</accession>
<gene>
    <name evidence="15" type="ordered locus">Amet_1168</name>
</gene>
<keyword evidence="11" id="KW-1208">Phospholipid metabolism</keyword>
<dbReference type="RefSeq" id="WP_012062418.1">
    <property type="nucleotide sequence ID" value="NC_009633.1"/>
</dbReference>
<keyword evidence="3" id="KW-0444">Lipid biosynthesis</keyword>
<feature type="transmembrane region" description="Helical" evidence="13">
    <location>
        <begin position="7"/>
        <end position="25"/>
    </location>
</feature>
<dbReference type="GO" id="GO:0032049">
    <property type="term" value="P:cardiolipin biosynthetic process"/>
    <property type="evidence" value="ECO:0007669"/>
    <property type="project" value="UniProtKB-UniRule"/>
</dbReference>
<evidence type="ECO:0000256" key="2">
    <source>
        <dbReference type="ARBA" id="ARBA00022475"/>
    </source>
</evidence>
<keyword evidence="8" id="KW-0443">Lipid metabolism</keyword>
<dbReference type="FunFam" id="3.30.870.10:FF:000014">
    <property type="entry name" value="Cardiolipin synthase"/>
    <property type="match status" value="1"/>
</dbReference>
<evidence type="ECO:0000259" key="14">
    <source>
        <dbReference type="PROSITE" id="PS50035"/>
    </source>
</evidence>
<evidence type="ECO:0000313" key="15">
    <source>
        <dbReference type="EMBL" id="ABR47377.1"/>
    </source>
</evidence>
<feature type="domain" description="PLD phosphodiesterase" evidence="14">
    <location>
        <begin position="237"/>
        <end position="264"/>
    </location>
</feature>
<dbReference type="PANTHER" id="PTHR21248">
    <property type="entry name" value="CARDIOLIPIN SYNTHASE"/>
    <property type="match status" value="1"/>
</dbReference>
<feature type="transmembrane region" description="Helical" evidence="13">
    <location>
        <begin position="31"/>
        <end position="51"/>
    </location>
</feature>
<organism evidence="15 16">
    <name type="scientific">Alkaliphilus metalliredigens (strain QYMF)</name>
    <dbReference type="NCBI Taxonomy" id="293826"/>
    <lineage>
        <taxon>Bacteria</taxon>
        <taxon>Bacillati</taxon>
        <taxon>Bacillota</taxon>
        <taxon>Clostridia</taxon>
        <taxon>Peptostreptococcales</taxon>
        <taxon>Natronincolaceae</taxon>
        <taxon>Alkaliphilus</taxon>
    </lineage>
</organism>
<evidence type="ECO:0000256" key="8">
    <source>
        <dbReference type="ARBA" id="ARBA00023098"/>
    </source>
</evidence>
<evidence type="ECO:0000256" key="1">
    <source>
        <dbReference type="ARBA" id="ARBA00004236"/>
    </source>
</evidence>
<dbReference type="GO" id="GO:0005886">
    <property type="term" value="C:plasma membrane"/>
    <property type="evidence" value="ECO:0007669"/>
    <property type="project" value="UniProtKB-SubCell"/>
</dbReference>
<proteinExistence type="predicted"/>
<evidence type="ECO:0000256" key="13">
    <source>
        <dbReference type="SAM" id="Phobius"/>
    </source>
</evidence>
<evidence type="ECO:0000256" key="6">
    <source>
        <dbReference type="ARBA" id="ARBA00022737"/>
    </source>
</evidence>
<evidence type="ECO:0000256" key="7">
    <source>
        <dbReference type="ARBA" id="ARBA00022989"/>
    </source>
</evidence>
<dbReference type="CDD" id="cd09112">
    <property type="entry name" value="PLDc_CLS_2"/>
    <property type="match status" value="1"/>
</dbReference>
<dbReference type="HOGENOM" id="CLU_038053_1_2_9"/>
<feature type="domain" description="PLD phosphodiesterase" evidence="14">
    <location>
        <begin position="413"/>
        <end position="440"/>
    </location>
</feature>
<dbReference type="SMART" id="SM00155">
    <property type="entry name" value="PLDc"/>
    <property type="match status" value="2"/>
</dbReference>
<dbReference type="Gene3D" id="3.30.870.10">
    <property type="entry name" value="Endonuclease Chain A"/>
    <property type="match status" value="2"/>
</dbReference>
<dbReference type="InterPro" id="IPR001736">
    <property type="entry name" value="PLipase_D/transphosphatidylase"/>
</dbReference>
<dbReference type="PROSITE" id="PS50035">
    <property type="entry name" value="PLD"/>
    <property type="match status" value="2"/>
</dbReference>
<dbReference type="OrthoDB" id="9762009at2"/>
<comment type="subcellular location">
    <subcellularLocation>
        <location evidence="1">Cell membrane</location>
    </subcellularLocation>
</comment>
<evidence type="ECO:0000256" key="4">
    <source>
        <dbReference type="ARBA" id="ARBA00022679"/>
    </source>
</evidence>